<dbReference type="SUPFAM" id="SSF54236">
    <property type="entry name" value="Ubiquitin-like"/>
    <property type="match status" value="6"/>
</dbReference>
<organism evidence="10 12">
    <name type="scientific">Didymodactylos carnosus</name>
    <dbReference type="NCBI Taxonomy" id="1234261"/>
    <lineage>
        <taxon>Eukaryota</taxon>
        <taxon>Metazoa</taxon>
        <taxon>Spiralia</taxon>
        <taxon>Gnathifera</taxon>
        <taxon>Rotifera</taxon>
        <taxon>Eurotatoria</taxon>
        <taxon>Bdelloidea</taxon>
        <taxon>Philodinida</taxon>
        <taxon>Philodinidae</taxon>
        <taxon>Didymodactylos</taxon>
    </lineage>
</organism>
<proteinExistence type="inferred from homology"/>
<dbReference type="FunFam" id="3.10.20.90:FF:000009">
    <property type="entry name" value="Ubiquitin-60S ribosomal protein"/>
    <property type="match status" value="1"/>
</dbReference>
<dbReference type="InterPro" id="IPR000626">
    <property type="entry name" value="Ubiquitin-like_dom"/>
</dbReference>
<evidence type="ECO:0000256" key="4">
    <source>
        <dbReference type="ARBA" id="ARBA00022490"/>
    </source>
</evidence>
<dbReference type="Gene3D" id="3.10.20.90">
    <property type="entry name" value="Phosphatidylinositol 3-kinase Catalytic Subunit, Chain A, domain 1"/>
    <property type="match status" value="6"/>
</dbReference>
<dbReference type="SMART" id="SM00213">
    <property type="entry name" value="UBQ"/>
    <property type="match status" value="4"/>
</dbReference>
<dbReference type="InterPro" id="IPR029071">
    <property type="entry name" value="Ubiquitin-like_domsf"/>
</dbReference>
<keyword evidence="4" id="KW-0963">Cytoplasm</keyword>
<accession>A0A8S2EBM6</accession>
<feature type="domain" description="Ubiquitin-like" evidence="9">
    <location>
        <begin position="197"/>
        <end position="272"/>
    </location>
</feature>
<keyword evidence="6" id="KW-0677">Repeat</keyword>
<name>A0A8S2EBM6_9BILA</name>
<dbReference type="CDD" id="cd17039">
    <property type="entry name" value="Ubl_ubiquitin_like"/>
    <property type="match status" value="2"/>
</dbReference>
<dbReference type="Gene3D" id="3.90.175.10">
    <property type="entry name" value="Diphtheria Toxin, domain 1"/>
    <property type="match status" value="1"/>
</dbReference>
<keyword evidence="5" id="KW-1017">Isopeptide bond</keyword>
<dbReference type="GO" id="GO:0005634">
    <property type="term" value="C:nucleus"/>
    <property type="evidence" value="ECO:0007669"/>
    <property type="project" value="UniProtKB-SubCell"/>
</dbReference>
<protein>
    <recommendedName>
        <fullName evidence="9">Ubiquitin-like domain-containing protein</fullName>
    </recommendedName>
</protein>
<feature type="domain" description="Ubiquitin-like" evidence="9">
    <location>
        <begin position="45"/>
        <end position="121"/>
    </location>
</feature>
<evidence type="ECO:0000256" key="6">
    <source>
        <dbReference type="ARBA" id="ARBA00022737"/>
    </source>
</evidence>
<dbReference type="InterPro" id="IPR019954">
    <property type="entry name" value="Ubiquitin_CS"/>
</dbReference>
<reference evidence="10" key="1">
    <citation type="submission" date="2021-02" db="EMBL/GenBank/DDBJ databases">
        <authorList>
            <person name="Nowell W R."/>
        </authorList>
    </citation>
    <scope>NUCLEOTIDE SEQUENCE</scope>
</reference>
<evidence type="ECO:0000256" key="2">
    <source>
        <dbReference type="ARBA" id="ARBA00004496"/>
    </source>
</evidence>
<comment type="caution">
    <text evidence="10">The sequence shown here is derived from an EMBL/GenBank/DDBJ whole genome shotgun (WGS) entry which is preliminary data.</text>
</comment>
<evidence type="ECO:0000259" key="9">
    <source>
        <dbReference type="PROSITE" id="PS50053"/>
    </source>
</evidence>
<sequence length="831" mass="94539">MTSNDSLITAAFSSLLGLSTLKTSAPAVTVDPLKIFPWAVRITDITFTIYINHGSKEIPLQVLKTDTIKSLTLELQEKEGIPLDQQILLFNCQVLKDDRTFEDYTIRNESVLYLHRRLYDNLLFVKTLTGKMIMIDVELSDTIENVKAKIQDQEGIPPDQQRLIFANKQLEDERTLSDYNIQTENTLHLALRLRGGWQMFVKRLNGQTITLEVEPSDTIENVKAKIQDQEGIPPDQQRLIFDGKQLEDGRTLSDYNIQKESTCHLILRLCGEDMLIFVKTLIGQTIILEVEPSDIIENVKAKIQDKEGIPTDQQRLIFDGRQLEDGRTLSDYNIQTENTLHLALRHRGGGPMCVKRYTVVLRPSGLALSITDHDSIGDIKRLIQEQLNIPIKNQVLFMHNEFQNNNQRTFSDPKSNEEVFVIDNRNNTLIIAVDLPTGNRRVVLLNEPPTDLNLKKMIEQNLGYAIQTQHLKLKTYYIFGSRRTVNGDVIKLSITSHTLFWKLSGSSDQCHPSSLLPSATVAEAISYIANELAILPYRISVFSTITHHSLAEKQRACSSYGIEAGQIIEIKISEPVHRQVCIILSTGKIFQVDLTDDISIYQLKTIIQDQEGIDAEYQQILKGDQELGNDEIIYNCLADWHDPLNMKIMLKGPLALDPASLAPHLDYDFTNIVDTDEVFIRGNYPYERPYGCNRIALNVVGKYGYDDRWLGMAGNDSEEWPVSYHGTEKHNAMCIAEQSFKISKGDRFKFGRGIYSTPKLEVAKLFAKEFEHEGQKYFVIFQSRVNPKYLKVISEEETDVGIYWISSKGPDDTDDDIPDLIRPYAACIFKA</sequence>
<evidence type="ECO:0000313" key="11">
    <source>
        <dbReference type="EMBL" id="CAF3884194.1"/>
    </source>
</evidence>
<comment type="subcellular location">
    <subcellularLocation>
        <location evidence="2">Cytoplasm</location>
    </subcellularLocation>
    <subcellularLocation>
        <location evidence="1">Nucleus</location>
    </subcellularLocation>
</comment>
<dbReference type="FunFam" id="3.10.20.90:FF:000160">
    <property type="entry name" value="Polyubiquitin-C"/>
    <property type="match status" value="2"/>
</dbReference>
<evidence type="ECO:0000313" key="12">
    <source>
        <dbReference type="Proteomes" id="UP000677228"/>
    </source>
</evidence>
<gene>
    <name evidence="10" type="ORF">OVA965_LOCUS19902</name>
    <name evidence="11" type="ORF">TMI583_LOCUS20112</name>
</gene>
<dbReference type="AlphaFoldDB" id="A0A8S2EBM6"/>
<comment type="similarity">
    <text evidence="3">Belongs to the ubiquitin family.</text>
</comment>
<dbReference type="PANTHER" id="PTHR10666">
    <property type="entry name" value="UBIQUITIN"/>
    <property type="match status" value="1"/>
</dbReference>
<feature type="domain" description="Ubiquitin-like" evidence="9">
    <location>
        <begin position="123"/>
        <end position="196"/>
    </location>
</feature>
<dbReference type="CDD" id="cd01803">
    <property type="entry name" value="Ubl_ubiquitin"/>
    <property type="match status" value="1"/>
</dbReference>
<evidence type="ECO:0000256" key="5">
    <source>
        <dbReference type="ARBA" id="ARBA00022499"/>
    </source>
</evidence>
<dbReference type="Proteomes" id="UP000682733">
    <property type="component" value="Unassembled WGS sequence"/>
</dbReference>
<feature type="domain" description="Ubiquitin-like" evidence="9">
    <location>
        <begin position="274"/>
        <end position="349"/>
    </location>
</feature>
<dbReference type="Proteomes" id="UP000677228">
    <property type="component" value="Unassembled WGS sequence"/>
</dbReference>
<dbReference type="GO" id="GO:0005737">
    <property type="term" value="C:cytoplasm"/>
    <property type="evidence" value="ECO:0007669"/>
    <property type="project" value="UniProtKB-SubCell"/>
</dbReference>
<dbReference type="PROSITE" id="PS00299">
    <property type="entry name" value="UBIQUITIN_1"/>
    <property type="match status" value="2"/>
</dbReference>
<dbReference type="EMBL" id="CAJOBA010014532">
    <property type="protein sequence ID" value="CAF3884194.1"/>
    <property type="molecule type" value="Genomic_DNA"/>
</dbReference>
<evidence type="ECO:0000256" key="8">
    <source>
        <dbReference type="ARBA" id="ARBA00023242"/>
    </source>
</evidence>
<dbReference type="PROSITE" id="PS50053">
    <property type="entry name" value="UBIQUITIN_2"/>
    <property type="match status" value="4"/>
</dbReference>
<dbReference type="PRINTS" id="PR00348">
    <property type="entry name" value="UBIQUITIN"/>
</dbReference>
<dbReference type="InterPro" id="IPR050158">
    <property type="entry name" value="Ubiquitin_ubiquitin-like"/>
</dbReference>
<dbReference type="EMBL" id="CAJNOK010010390">
    <property type="protein sequence ID" value="CAF1114582.1"/>
    <property type="molecule type" value="Genomic_DNA"/>
</dbReference>
<dbReference type="Pfam" id="PF00240">
    <property type="entry name" value="ubiquitin"/>
    <property type="match status" value="4"/>
</dbReference>
<evidence type="ECO:0000256" key="7">
    <source>
        <dbReference type="ARBA" id="ARBA00022786"/>
    </source>
</evidence>
<evidence type="ECO:0000313" key="10">
    <source>
        <dbReference type="EMBL" id="CAF1114582.1"/>
    </source>
</evidence>
<evidence type="ECO:0000256" key="3">
    <source>
        <dbReference type="ARBA" id="ARBA00008430"/>
    </source>
</evidence>
<keyword evidence="7" id="KW-0833">Ubl conjugation pathway</keyword>
<dbReference type="SUPFAM" id="SSF56399">
    <property type="entry name" value="ADP-ribosylation"/>
    <property type="match status" value="1"/>
</dbReference>
<evidence type="ECO:0000256" key="1">
    <source>
        <dbReference type="ARBA" id="ARBA00004123"/>
    </source>
</evidence>
<dbReference type="InterPro" id="IPR019956">
    <property type="entry name" value="Ubiquitin_dom"/>
</dbReference>
<keyword evidence="8" id="KW-0539">Nucleus</keyword>